<keyword evidence="3" id="KW-1185">Reference proteome</keyword>
<reference evidence="2" key="1">
    <citation type="submission" date="2023-06" db="EMBL/GenBank/DDBJ databases">
        <title>Male Hemibagrus guttatus genome.</title>
        <authorList>
            <person name="Bian C."/>
        </authorList>
    </citation>
    <scope>NUCLEOTIDE SEQUENCE</scope>
    <source>
        <strain evidence="2">Male_cb2023</strain>
        <tissue evidence="2">Muscle</tissue>
    </source>
</reference>
<gene>
    <name evidence="2" type="ORF">QTP70_015920</name>
</gene>
<comment type="caution">
    <text evidence="2">The sequence shown here is derived from an EMBL/GenBank/DDBJ whole genome shotgun (WGS) entry which is preliminary data.</text>
</comment>
<proteinExistence type="predicted"/>
<evidence type="ECO:0000259" key="1">
    <source>
        <dbReference type="Pfam" id="PF00078"/>
    </source>
</evidence>
<feature type="domain" description="Reverse transcriptase" evidence="1">
    <location>
        <begin position="19"/>
        <end position="162"/>
    </location>
</feature>
<dbReference type="CDD" id="cd01650">
    <property type="entry name" value="RT_nLTR_like"/>
    <property type="match status" value="1"/>
</dbReference>
<dbReference type="Pfam" id="PF00078">
    <property type="entry name" value="RVT_1"/>
    <property type="match status" value="1"/>
</dbReference>
<organism evidence="2 3">
    <name type="scientific">Hemibagrus guttatus</name>
    <dbReference type="NCBI Taxonomy" id="175788"/>
    <lineage>
        <taxon>Eukaryota</taxon>
        <taxon>Metazoa</taxon>
        <taxon>Chordata</taxon>
        <taxon>Craniata</taxon>
        <taxon>Vertebrata</taxon>
        <taxon>Euteleostomi</taxon>
        <taxon>Actinopterygii</taxon>
        <taxon>Neopterygii</taxon>
        <taxon>Teleostei</taxon>
        <taxon>Ostariophysi</taxon>
        <taxon>Siluriformes</taxon>
        <taxon>Bagridae</taxon>
        <taxon>Hemibagrus</taxon>
    </lineage>
</organism>
<evidence type="ECO:0000313" key="2">
    <source>
        <dbReference type="EMBL" id="KAK3514374.1"/>
    </source>
</evidence>
<dbReference type="AlphaFoldDB" id="A0AAE0Q5D8"/>
<protein>
    <recommendedName>
        <fullName evidence="1">Reverse transcriptase domain-containing protein</fullName>
    </recommendedName>
</protein>
<name>A0AAE0Q5D8_9TELE</name>
<dbReference type="InterPro" id="IPR000477">
    <property type="entry name" value="RT_dom"/>
</dbReference>
<dbReference type="EMBL" id="JAUCMX010000021">
    <property type="protein sequence ID" value="KAK3514374.1"/>
    <property type="molecule type" value="Genomic_DNA"/>
</dbReference>
<dbReference type="Proteomes" id="UP001274896">
    <property type="component" value="Unassembled WGS sequence"/>
</dbReference>
<accession>A0AAE0Q5D8</accession>
<sequence>MNVGQLPLSCRRAVLTLLPKKGDLTHLKNWSPVSLLCTDIKLLSKALASRLTKVMEQITHQDQSYCVPDRSIFDNIYLIRDILDVSRLLGLQTGLIFLDQEKAFDRVEHEYLWKVLETFGFNPGFIAMVKVYCEIESVLKVNGGLCAPFKVLRGIRQGCALSEHVKGRLSRWKRLVPRMSYRGRTLVINNLAASSLWHKLACVDPPPNLLANIQALLVDFFWDGLHWIPQSVLHLPKEEGGQGLVQLARRAAAFRLQFLQRLLTGPKDLTWRPVAHGLLHKVGGLGLDRTLFLMDTKTLDVSGLPSFYRGLFKIWNCFRKRNKGCGTLHWLLEEPMIHGGRLDISGVTAPALSRALISSRVVTLRELVNIAGTDLSRTEDLAARLGLRSLRVVNQLLHRWRNVLTSKERVQLMDCQITETNPAEEGSFPQLDIAPDLDGYLAFRLMGVSLPLLSVSQLQYVLSGEVMRRYGEHVMTAQ</sequence>
<dbReference type="PANTHER" id="PTHR19446">
    <property type="entry name" value="REVERSE TRANSCRIPTASES"/>
    <property type="match status" value="1"/>
</dbReference>
<evidence type="ECO:0000313" key="3">
    <source>
        <dbReference type="Proteomes" id="UP001274896"/>
    </source>
</evidence>